<proteinExistence type="predicted"/>
<protein>
    <submittedName>
        <fullName evidence="1">Putative secreted protein</fullName>
    </submittedName>
</protein>
<accession>A0A2M4DH86</accession>
<reference evidence="1" key="1">
    <citation type="submission" date="2018-01" db="EMBL/GenBank/DDBJ databases">
        <title>An insight into the sialome of Amazonian anophelines.</title>
        <authorList>
            <person name="Ribeiro J.M."/>
            <person name="Scarpassa V."/>
            <person name="Calvo E."/>
        </authorList>
    </citation>
    <scope>NUCLEOTIDE SEQUENCE</scope>
</reference>
<sequence>MMIAIDVCMAVCVRLCIVKPSNTINNTALRNDDHDENKSYLYTLDCITHGHGDATGPARRTMMMMMKDVDLD</sequence>
<dbReference type="AlphaFoldDB" id="A0A2M4DH86"/>
<name>A0A2M4DH86_ANODA</name>
<evidence type="ECO:0000313" key="1">
    <source>
        <dbReference type="EMBL" id="MBW76871.1"/>
    </source>
</evidence>
<dbReference type="EMBL" id="GGFL01012693">
    <property type="protein sequence ID" value="MBW76871.1"/>
    <property type="molecule type" value="Transcribed_RNA"/>
</dbReference>
<organism evidence="1">
    <name type="scientific">Anopheles darlingi</name>
    <name type="common">Mosquito</name>
    <dbReference type="NCBI Taxonomy" id="43151"/>
    <lineage>
        <taxon>Eukaryota</taxon>
        <taxon>Metazoa</taxon>
        <taxon>Ecdysozoa</taxon>
        <taxon>Arthropoda</taxon>
        <taxon>Hexapoda</taxon>
        <taxon>Insecta</taxon>
        <taxon>Pterygota</taxon>
        <taxon>Neoptera</taxon>
        <taxon>Endopterygota</taxon>
        <taxon>Diptera</taxon>
        <taxon>Nematocera</taxon>
        <taxon>Culicoidea</taxon>
        <taxon>Culicidae</taxon>
        <taxon>Anophelinae</taxon>
        <taxon>Anopheles</taxon>
    </lineage>
</organism>